<dbReference type="Pfam" id="PF03279">
    <property type="entry name" value="Lip_A_acyltrans"/>
    <property type="match status" value="1"/>
</dbReference>
<keyword evidence="2" id="KW-1003">Cell membrane</keyword>
<dbReference type="GO" id="GO:0009247">
    <property type="term" value="P:glycolipid biosynthetic process"/>
    <property type="evidence" value="ECO:0007669"/>
    <property type="project" value="UniProtKB-ARBA"/>
</dbReference>
<accession>A0A2Z6GEV8</accession>
<evidence type="ECO:0000313" key="7">
    <source>
        <dbReference type="EMBL" id="BBE52128.1"/>
    </source>
</evidence>
<keyword evidence="4 7" id="KW-0808">Transferase</keyword>
<organism evidence="7 8">
    <name type="scientific">Ferriphaselus amnicola</name>
    <dbReference type="NCBI Taxonomy" id="1188319"/>
    <lineage>
        <taxon>Bacteria</taxon>
        <taxon>Pseudomonadati</taxon>
        <taxon>Pseudomonadota</taxon>
        <taxon>Betaproteobacteria</taxon>
        <taxon>Nitrosomonadales</taxon>
        <taxon>Gallionellaceae</taxon>
        <taxon>Ferriphaselus</taxon>
    </lineage>
</organism>
<dbReference type="PANTHER" id="PTHR30606:SF10">
    <property type="entry name" value="PHOSPHATIDYLINOSITOL MANNOSIDE ACYLTRANSFERASE"/>
    <property type="match status" value="1"/>
</dbReference>
<dbReference type="InterPro" id="IPR004960">
    <property type="entry name" value="LipA_acyltrans"/>
</dbReference>
<proteinExistence type="predicted"/>
<evidence type="ECO:0000256" key="2">
    <source>
        <dbReference type="ARBA" id="ARBA00022475"/>
    </source>
</evidence>
<sequence length="292" mass="32668">MLNSLYLFLFKQAAQLSLPTLHRLGSLLGSATYLLSGRYADRLHDNLQSALPELDEPEFRRVLRANVEEMGKSIAELPWVWLHPLEEVVTLVRECHGWELIEHARAQGKGVIILTPHLGCFEISAQYLASKIPLTVLYRPPRLAWLEPMMRQGRERGLVELARTDVSGVRAMLKALKRGQAIGLLPDQAPGNGEGEWVDFFGRPAYTMTLVERLATATGAMIVMTHAERLAAGAGYVLRFSPLEPAEGESITHAMNRTVEAVVRTCPEQYLWSYNRYKVPFGALPPDVAKEL</sequence>
<keyword evidence="8" id="KW-1185">Reference proteome</keyword>
<keyword evidence="5" id="KW-0472">Membrane</keyword>
<gene>
    <name evidence="7" type="ORF">OYT1_ch2616</name>
</gene>
<dbReference type="GO" id="GO:0005886">
    <property type="term" value="C:plasma membrane"/>
    <property type="evidence" value="ECO:0007669"/>
    <property type="project" value="UniProtKB-SubCell"/>
</dbReference>
<name>A0A2Z6GEV8_9PROT</name>
<dbReference type="PIRSF" id="PIRSF026649">
    <property type="entry name" value="MsbB"/>
    <property type="match status" value="1"/>
</dbReference>
<reference evidence="7 8" key="1">
    <citation type="submission" date="2018-06" db="EMBL/GenBank/DDBJ databases">
        <title>OYT1 Genome Sequencing.</title>
        <authorList>
            <person name="Kato S."/>
            <person name="Itoh T."/>
            <person name="Ohkuma M."/>
        </authorList>
    </citation>
    <scope>NUCLEOTIDE SEQUENCE [LARGE SCALE GENOMIC DNA]</scope>
    <source>
        <strain evidence="7 8">OYT1</strain>
    </source>
</reference>
<dbReference type="KEGG" id="fam:OYT1_ch2616"/>
<dbReference type="CDD" id="cd07984">
    <property type="entry name" value="LPLAT_LABLAT-like"/>
    <property type="match status" value="1"/>
</dbReference>
<dbReference type="GO" id="GO:0016746">
    <property type="term" value="F:acyltransferase activity"/>
    <property type="evidence" value="ECO:0007669"/>
    <property type="project" value="UniProtKB-KW"/>
</dbReference>
<comment type="subcellular location">
    <subcellularLocation>
        <location evidence="1">Cell inner membrane</location>
    </subcellularLocation>
</comment>
<protein>
    <submittedName>
        <fullName evidence="7">Lipid A biosynthesis lauroyltransferase</fullName>
    </submittedName>
</protein>
<evidence type="ECO:0000256" key="6">
    <source>
        <dbReference type="ARBA" id="ARBA00023315"/>
    </source>
</evidence>
<keyword evidence="3" id="KW-0997">Cell inner membrane</keyword>
<evidence type="ECO:0000256" key="4">
    <source>
        <dbReference type="ARBA" id="ARBA00022679"/>
    </source>
</evidence>
<dbReference type="AlphaFoldDB" id="A0A2Z6GEV8"/>
<evidence type="ECO:0000256" key="5">
    <source>
        <dbReference type="ARBA" id="ARBA00023136"/>
    </source>
</evidence>
<evidence type="ECO:0000256" key="1">
    <source>
        <dbReference type="ARBA" id="ARBA00004533"/>
    </source>
</evidence>
<keyword evidence="6" id="KW-0012">Acyltransferase</keyword>
<evidence type="ECO:0000313" key="8">
    <source>
        <dbReference type="Proteomes" id="UP000033070"/>
    </source>
</evidence>
<dbReference type="NCBIfam" id="NF006487">
    <property type="entry name" value="PRK08905.1"/>
    <property type="match status" value="1"/>
</dbReference>
<dbReference type="STRING" id="1188319.OYT1_01251"/>
<evidence type="ECO:0000256" key="3">
    <source>
        <dbReference type="ARBA" id="ARBA00022519"/>
    </source>
</evidence>
<dbReference type="Proteomes" id="UP000033070">
    <property type="component" value="Chromosome"/>
</dbReference>
<dbReference type="PANTHER" id="PTHR30606">
    <property type="entry name" value="LIPID A BIOSYNTHESIS LAUROYL ACYLTRANSFERASE"/>
    <property type="match status" value="1"/>
</dbReference>
<dbReference type="EMBL" id="AP018738">
    <property type="protein sequence ID" value="BBE52128.1"/>
    <property type="molecule type" value="Genomic_DNA"/>
</dbReference>